<comment type="caution">
    <text evidence="2">The sequence shown here is derived from an EMBL/GenBank/DDBJ whole genome shotgun (WGS) entry which is preliminary data.</text>
</comment>
<dbReference type="EMBL" id="LCQD01000032">
    <property type="protein sequence ID" value="KKW10682.1"/>
    <property type="molecule type" value="Genomic_DNA"/>
</dbReference>
<gene>
    <name evidence="2" type="ORF">UY48_C0032G0014</name>
</gene>
<keyword evidence="1" id="KW-1133">Transmembrane helix</keyword>
<accession>A0A0G1Y755</accession>
<dbReference type="Proteomes" id="UP000034588">
    <property type="component" value="Unassembled WGS sequence"/>
</dbReference>
<proteinExistence type="predicted"/>
<evidence type="ECO:0000313" key="3">
    <source>
        <dbReference type="Proteomes" id="UP000034588"/>
    </source>
</evidence>
<evidence type="ECO:0000256" key="1">
    <source>
        <dbReference type="SAM" id="Phobius"/>
    </source>
</evidence>
<evidence type="ECO:0008006" key="4">
    <source>
        <dbReference type="Google" id="ProtNLM"/>
    </source>
</evidence>
<keyword evidence="1" id="KW-0472">Membrane</keyword>
<protein>
    <recommendedName>
        <fullName evidence="4">Mannosyl-glycoprotein endo-beta-N-acetylglucosamidase-like domain-containing protein</fullName>
    </recommendedName>
</protein>
<name>A0A0G1Y755_9BACT</name>
<keyword evidence="1" id="KW-0812">Transmembrane</keyword>
<dbReference type="AlphaFoldDB" id="A0A0G1Y755"/>
<reference evidence="2 3" key="1">
    <citation type="journal article" date="2015" name="Nature">
        <title>rRNA introns, odd ribosomes, and small enigmatic genomes across a large radiation of phyla.</title>
        <authorList>
            <person name="Brown C.T."/>
            <person name="Hug L.A."/>
            <person name="Thomas B.C."/>
            <person name="Sharon I."/>
            <person name="Castelle C.J."/>
            <person name="Singh A."/>
            <person name="Wilkins M.J."/>
            <person name="Williams K.H."/>
            <person name="Banfield J.F."/>
        </authorList>
    </citation>
    <scope>NUCLEOTIDE SEQUENCE [LARGE SCALE GENOMIC DNA]</scope>
</reference>
<sequence length="201" mass="22833">MIFKGIRKIWANLAPRKRVVSSWAKIAFKSRQLYLKGLIYLYFIFILAAPFSQAKLVHAPILPPKVEAKVDLRVGRLKSFLTKYNSPMTPYAGKFIAVADKYDLDWRLLPAIAGTESTLGLHYIRGTYNPFGWGGGKIYLGSWSNGIETVGKGLWKNYYLRGKRKLTVEQVGDIYAVSPHWPRSVRLWMGRLSSHQLSAAK</sequence>
<evidence type="ECO:0000313" key="2">
    <source>
        <dbReference type="EMBL" id="KKW10682.1"/>
    </source>
</evidence>
<organism evidence="2 3">
    <name type="scientific">Candidatus Gottesmanbacteria bacterium GW2011_GWB1_49_7</name>
    <dbReference type="NCBI Taxonomy" id="1618448"/>
    <lineage>
        <taxon>Bacteria</taxon>
        <taxon>Candidatus Gottesmaniibacteriota</taxon>
    </lineage>
</organism>
<feature type="transmembrane region" description="Helical" evidence="1">
    <location>
        <begin position="33"/>
        <end position="51"/>
    </location>
</feature>